<keyword evidence="2" id="KW-1185">Reference proteome</keyword>
<accession>A0A2N0Z185</accession>
<protein>
    <submittedName>
        <fullName evidence="1">Stage III sporulation protein AH</fullName>
    </submittedName>
</protein>
<dbReference type="AlphaFoldDB" id="A0A2N0Z185"/>
<sequence>MIHIKADPHNHVYKLLLAAAFRVCDSFQLILRSDMGATYKKYQTIMNDLEPSFLMKKNQAEWASTMLFGGKKVEVFYYQTDKNALEALTKYSDSLYAWEHPKLPEDLSFFQKGKEWLVTSSHEQWCTISPNNEKERIMVTSIPGLLFEIE</sequence>
<reference evidence="1 2" key="1">
    <citation type="journal article" date="2003" name="Int. J. Syst. Evol. Microbiol.">
        <title>Bacillus nealsonii sp. nov., isolated from a spacecraft-assembly facility, whose spores are gamma-radiation resistant.</title>
        <authorList>
            <person name="Venkateswaran K."/>
            <person name="Kempf M."/>
            <person name="Chen F."/>
            <person name="Satomi M."/>
            <person name="Nicholson W."/>
            <person name="Kern R."/>
        </authorList>
    </citation>
    <scope>NUCLEOTIDE SEQUENCE [LARGE SCALE GENOMIC DNA]</scope>
    <source>
        <strain evidence="1 2">FO-92</strain>
    </source>
</reference>
<name>A0A2N0Z185_9BACI</name>
<dbReference type="Proteomes" id="UP000233375">
    <property type="component" value="Unassembled WGS sequence"/>
</dbReference>
<evidence type="ECO:0000313" key="2">
    <source>
        <dbReference type="Proteomes" id="UP000233375"/>
    </source>
</evidence>
<proteinExistence type="predicted"/>
<comment type="caution">
    <text evidence="1">The sequence shown here is derived from an EMBL/GenBank/DDBJ whole genome shotgun (WGS) entry which is preliminary data.</text>
</comment>
<dbReference type="RefSeq" id="WP_101177547.1">
    <property type="nucleotide sequence ID" value="NZ_PISE01000026.1"/>
</dbReference>
<dbReference type="OrthoDB" id="268235at2"/>
<evidence type="ECO:0000313" key="1">
    <source>
        <dbReference type="EMBL" id="PKG23274.1"/>
    </source>
</evidence>
<gene>
    <name evidence="1" type="ORF">CWS01_12535</name>
</gene>
<organism evidence="1 2">
    <name type="scientific">Niallia nealsonii</name>
    <dbReference type="NCBI Taxonomy" id="115979"/>
    <lineage>
        <taxon>Bacteria</taxon>
        <taxon>Bacillati</taxon>
        <taxon>Bacillota</taxon>
        <taxon>Bacilli</taxon>
        <taxon>Bacillales</taxon>
        <taxon>Bacillaceae</taxon>
        <taxon>Niallia</taxon>
    </lineage>
</organism>
<dbReference type="EMBL" id="PISE01000026">
    <property type="protein sequence ID" value="PKG23274.1"/>
    <property type="molecule type" value="Genomic_DNA"/>
</dbReference>